<evidence type="ECO:0000313" key="5">
    <source>
        <dbReference type="EMBL" id="MBE9664505.1"/>
    </source>
</evidence>
<evidence type="ECO:0000256" key="1">
    <source>
        <dbReference type="ARBA" id="ARBA00022441"/>
    </source>
</evidence>
<dbReference type="InterPro" id="IPR056737">
    <property type="entry name" value="Beta-prop_ATRN-MKLN-like"/>
</dbReference>
<dbReference type="PANTHER" id="PTHR46375">
    <property type="entry name" value="KELCH REPEAT AND BTB DOMAIN-CONTAINING PROTEIN 13-RELATED"/>
    <property type="match status" value="1"/>
</dbReference>
<feature type="signal peptide" evidence="3">
    <location>
        <begin position="1"/>
        <end position="20"/>
    </location>
</feature>
<dbReference type="InterPro" id="IPR052392">
    <property type="entry name" value="Kelch-BTB_domain-containing"/>
</dbReference>
<dbReference type="Gene3D" id="2.120.10.80">
    <property type="entry name" value="Kelch-type beta propeller"/>
    <property type="match status" value="2"/>
</dbReference>
<dbReference type="SUPFAM" id="SSF117281">
    <property type="entry name" value="Kelch motif"/>
    <property type="match status" value="1"/>
</dbReference>
<sequence length="329" mass="35369">MRVLTCTFLATIFLASTAAAQQNGNWQTIPTSNNTEGRSECGFAAANGKLYLLGGDNPAKPIEEYDPATNKWLAKAIAPSIMHHFQAVTIGDEIYVLQAFADRNYPNQVPTPNAYSYDTKTDTWQTLPAPAADRRRGGAGAAVYKGKVYLVGGITNGHTKGTNGMLDVYDPKTNIWTALPDAPHIRDHSQAVVVGDKLYALGGRNTSLHDANNFMSFFDKVVLEVDQYDLKTGKWTTLTAKLPQGTGGGTAVAVDGKIYFIGGERATSTKPNGPQKDVYYIDPEKDTQWTKGPDLNHARNGVGGAVLNGKIYIAGGANGGPQLEVFNIK</sequence>
<evidence type="ECO:0000256" key="2">
    <source>
        <dbReference type="ARBA" id="ARBA00022737"/>
    </source>
</evidence>
<keyword evidence="6" id="KW-1185">Reference proteome</keyword>
<dbReference type="Proteomes" id="UP000622475">
    <property type="component" value="Unassembled WGS sequence"/>
</dbReference>
<evidence type="ECO:0000313" key="6">
    <source>
        <dbReference type="Proteomes" id="UP000622475"/>
    </source>
</evidence>
<reference evidence="5" key="1">
    <citation type="submission" date="2020-10" db="EMBL/GenBank/DDBJ databases">
        <title>Mucilaginibacter mali sp. nov., isolated from rhizosphere soil of apple orchard.</title>
        <authorList>
            <person name="Lee J.-S."/>
            <person name="Kim H.S."/>
            <person name="Kim J.-S."/>
        </authorList>
    </citation>
    <scope>NUCLEOTIDE SEQUENCE</scope>
    <source>
        <strain evidence="5">KCTC 22746</strain>
    </source>
</reference>
<comment type="caution">
    <text evidence="5">The sequence shown here is derived from an EMBL/GenBank/DDBJ whole genome shotgun (WGS) entry which is preliminary data.</text>
</comment>
<dbReference type="InterPro" id="IPR006652">
    <property type="entry name" value="Kelch_1"/>
</dbReference>
<keyword evidence="2" id="KW-0677">Repeat</keyword>
<evidence type="ECO:0000256" key="3">
    <source>
        <dbReference type="SAM" id="SignalP"/>
    </source>
</evidence>
<dbReference type="EMBL" id="JADFFL010000012">
    <property type="protein sequence ID" value="MBE9664505.1"/>
    <property type="molecule type" value="Genomic_DNA"/>
</dbReference>
<dbReference type="SMART" id="SM00612">
    <property type="entry name" value="Kelch"/>
    <property type="match status" value="5"/>
</dbReference>
<dbReference type="PANTHER" id="PTHR46375:SF3">
    <property type="entry name" value="KELCH REPEAT AND BTB DOMAIN-CONTAINING PROTEIN 13"/>
    <property type="match status" value="1"/>
</dbReference>
<organism evidence="5 6">
    <name type="scientific">Mucilaginibacter myungsuensis</name>
    <dbReference type="NCBI Taxonomy" id="649104"/>
    <lineage>
        <taxon>Bacteria</taxon>
        <taxon>Pseudomonadati</taxon>
        <taxon>Bacteroidota</taxon>
        <taxon>Sphingobacteriia</taxon>
        <taxon>Sphingobacteriales</taxon>
        <taxon>Sphingobacteriaceae</taxon>
        <taxon>Mucilaginibacter</taxon>
    </lineage>
</organism>
<feature type="domain" description="Attractin/MKLN-like beta-propeller" evidence="4">
    <location>
        <begin position="23"/>
        <end position="263"/>
    </location>
</feature>
<dbReference type="Pfam" id="PF24981">
    <property type="entry name" value="Beta-prop_ATRN-LZTR1"/>
    <property type="match status" value="1"/>
</dbReference>
<keyword evidence="3" id="KW-0732">Signal</keyword>
<feature type="chain" id="PRO_5037311092" evidence="3">
    <location>
        <begin position="21"/>
        <end position="329"/>
    </location>
</feature>
<gene>
    <name evidence="5" type="ORF">IRJ16_21675</name>
</gene>
<dbReference type="InterPro" id="IPR015915">
    <property type="entry name" value="Kelch-typ_b-propeller"/>
</dbReference>
<protein>
    <submittedName>
        <fullName evidence="5">Galactose oxidase</fullName>
    </submittedName>
</protein>
<accession>A0A929PZH5</accession>
<dbReference type="AlphaFoldDB" id="A0A929PZH5"/>
<evidence type="ECO:0000259" key="4">
    <source>
        <dbReference type="Pfam" id="PF24981"/>
    </source>
</evidence>
<proteinExistence type="predicted"/>
<keyword evidence="1" id="KW-0880">Kelch repeat</keyword>
<name>A0A929PZH5_9SPHI</name>
<dbReference type="RefSeq" id="WP_194113875.1">
    <property type="nucleotide sequence ID" value="NZ_JADFFL010000012.1"/>
</dbReference>